<evidence type="ECO:0000313" key="3">
    <source>
        <dbReference type="Proteomes" id="UP001433268"/>
    </source>
</evidence>
<comment type="caution">
    <text evidence="2">The sequence shown here is derived from an EMBL/GenBank/DDBJ whole genome shotgun (WGS) entry which is preliminary data.</text>
</comment>
<feature type="region of interest" description="Disordered" evidence="1">
    <location>
        <begin position="86"/>
        <end position="116"/>
    </location>
</feature>
<dbReference type="RefSeq" id="XP_066664467.1">
    <property type="nucleotide sequence ID" value="XM_066815177.1"/>
</dbReference>
<dbReference type="EMBL" id="JAQQWN010000008">
    <property type="protein sequence ID" value="KAK8070659.1"/>
    <property type="molecule type" value="Genomic_DNA"/>
</dbReference>
<keyword evidence="3" id="KW-1185">Reference proteome</keyword>
<proteinExistence type="predicted"/>
<accession>A0ABR1VHF9</accession>
<dbReference type="Proteomes" id="UP001433268">
    <property type="component" value="Unassembled WGS sequence"/>
</dbReference>
<sequence>MGQKFRFAAPRAKRTLPWHVVGELGDVLFDDLPKVLVDLLAIPVKPKNTSPVLETCTIVAQPRAANHANNIPLEDTSKNSAETFAKHEVDPVRASRHGKRVKAKSDETSSDTKQPITFSNLPEDVHWLIFDQVDAVEDAVCLGLTNRYFWALGRIHLHNHYSSLRGRWAGQRIVCVGEDVDVGDYPPTLFSVEEVNQLLSLQVTEYSDEGSRKVPFTLFHFTEPPTSEEEIVCLENESRQIYDHSRYRGRNFQYEDISLEGIEGWLAKAEKILVNNETYFPADQAWILRNLTTKEFVRSEAIALRPEFIHGPNIDIIGFGEVVVSRICWSTSDSVNMKNTTNITRGVWAGHAFDITTLARHEDETKVTEAWGGA</sequence>
<dbReference type="GeneID" id="92048237"/>
<reference evidence="2 3" key="1">
    <citation type="submission" date="2023-01" db="EMBL/GenBank/DDBJ databases">
        <title>Analysis of 21 Apiospora genomes using comparative genomics revels a genus with tremendous synthesis potential of carbohydrate active enzymes and secondary metabolites.</title>
        <authorList>
            <person name="Sorensen T."/>
        </authorList>
    </citation>
    <scope>NUCLEOTIDE SEQUENCE [LARGE SCALE GENOMIC DNA]</scope>
    <source>
        <strain evidence="2 3">CBS 114990</strain>
    </source>
</reference>
<name>A0ABR1VHF9_9PEZI</name>
<protein>
    <recommendedName>
        <fullName evidence="4">F-box domain-containing protein</fullName>
    </recommendedName>
</protein>
<evidence type="ECO:0000313" key="2">
    <source>
        <dbReference type="EMBL" id="KAK8070659.1"/>
    </source>
</evidence>
<gene>
    <name evidence="2" type="ORF">PG997_010862</name>
</gene>
<evidence type="ECO:0008006" key="4">
    <source>
        <dbReference type="Google" id="ProtNLM"/>
    </source>
</evidence>
<evidence type="ECO:0000256" key="1">
    <source>
        <dbReference type="SAM" id="MobiDB-lite"/>
    </source>
</evidence>
<organism evidence="2 3">
    <name type="scientific">Apiospora hydei</name>
    <dbReference type="NCBI Taxonomy" id="1337664"/>
    <lineage>
        <taxon>Eukaryota</taxon>
        <taxon>Fungi</taxon>
        <taxon>Dikarya</taxon>
        <taxon>Ascomycota</taxon>
        <taxon>Pezizomycotina</taxon>
        <taxon>Sordariomycetes</taxon>
        <taxon>Xylariomycetidae</taxon>
        <taxon>Amphisphaeriales</taxon>
        <taxon>Apiosporaceae</taxon>
        <taxon>Apiospora</taxon>
    </lineage>
</organism>